<organism evidence="2 3">
    <name type="scientific">candidate division WWE3 bacterium GW2011_GWC2_44_9</name>
    <dbReference type="NCBI Taxonomy" id="1619125"/>
    <lineage>
        <taxon>Bacteria</taxon>
        <taxon>Katanobacteria</taxon>
    </lineage>
</organism>
<reference evidence="2 3" key="1">
    <citation type="journal article" date="2015" name="Nature">
        <title>rRNA introns, odd ribosomes, and small enigmatic genomes across a large radiation of phyla.</title>
        <authorList>
            <person name="Brown C.T."/>
            <person name="Hug L.A."/>
            <person name="Thomas B.C."/>
            <person name="Sharon I."/>
            <person name="Castelle C.J."/>
            <person name="Singh A."/>
            <person name="Wilkins M.J."/>
            <person name="Williams K.H."/>
            <person name="Banfield J.F."/>
        </authorList>
    </citation>
    <scope>NUCLEOTIDE SEQUENCE [LARGE SCALE GENOMIC DNA]</scope>
</reference>
<feature type="transmembrane region" description="Helical" evidence="1">
    <location>
        <begin position="62"/>
        <end position="95"/>
    </location>
</feature>
<keyword evidence="1" id="KW-0812">Transmembrane</keyword>
<accession>A0A0G1MSA0</accession>
<comment type="caution">
    <text evidence="2">The sequence shown here is derived from an EMBL/GenBank/DDBJ whole genome shotgun (WGS) entry which is preliminary data.</text>
</comment>
<keyword evidence="1" id="KW-0472">Membrane</keyword>
<sequence>MQISDIASFVGLTKRKEEPAAVSSTEAAAIDPKNYGEKLIEFTWTANDRVIKEITPKAAKTIIIIAVSVSLLFALMQEFVLILVIASTGFLAYMLSKSPIIQVNHKVSTHGLLYAGTQFYYWHELTQFFFKQDGSNLLLCVDTVEKIPGRVFLSIKHEDREKLKELFGKRLIFREEEPKSFVDKAYGLALSKFDLK</sequence>
<dbReference type="AlphaFoldDB" id="A0A0G1MSA0"/>
<gene>
    <name evidence="2" type="ORF">UW82_C0035G0003</name>
</gene>
<evidence type="ECO:0000313" key="3">
    <source>
        <dbReference type="Proteomes" id="UP000034504"/>
    </source>
</evidence>
<dbReference type="EMBL" id="LCJU01000035">
    <property type="protein sequence ID" value="KKT83642.1"/>
    <property type="molecule type" value="Genomic_DNA"/>
</dbReference>
<keyword evidence="1" id="KW-1133">Transmembrane helix</keyword>
<proteinExistence type="predicted"/>
<name>A0A0G1MSA0_UNCKA</name>
<evidence type="ECO:0000256" key="1">
    <source>
        <dbReference type="SAM" id="Phobius"/>
    </source>
</evidence>
<evidence type="ECO:0000313" key="2">
    <source>
        <dbReference type="EMBL" id="KKT83642.1"/>
    </source>
</evidence>
<dbReference type="Proteomes" id="UP000034504">
    <property type="component" value="Unassembled WGS sequence"/>
</dbReference>
<protein>
    <recommendedName>
        <fullName evidence="4">DUF5673 domain-containing protein</fullName>
    </recommendedName>
</protein>
<evidence type="ECO:0008006" key="4">
    <source>
        <dbReference type="Google" id="ProtNLM"/>
    </source>
</evidence>